<feature type="chain" id="PRO_5038747712" description="DUF3042 family protein" evidence="1">
    <location>
        <begin position="22"/>
        <end position="60"/>
    </location>
</feature>
<evidence type="ECO:0000256" key="1">
    <source>
        <dbReference type="SAM" id="SignalP"/>
    </source>
</evidence>
<gene>
    <name evidence="2" type="ORF">WS74_1059</name>
</gene>
<organism evidence="2 3">
    <name type="scientific">Weissella ceti</name>
    <dbReference type="NCBI Taxonomy" id="759620"/>
    <lineage>
        <taxon>Bacteria</taxon>
        <taxon>Bacillati</taxon>
        <taxon>Bacillota</taxon>
        <taxon>Bacilli</taxon>
        <taxon>Lactobacillales</taxon>
        <taxon>Lactobacillaceae</taxon>
        <taxon>Weissella</taxon>
    </lineage>
</organism>
<reference evidence="2 3" key="1">
    <citation type="journal article" date="2014" name="Genome Announc.">
        <title>Complete Genome Sequences of Fish Pathogenic Weissella ceti Strains WS74 and WS105.</title>
        <authorList>
            <person name="Figueiredo H.C."/>
            <person name="Leal C.A."/>
            <person name="Dorella F.A."/>
            <person name="Carvalho A.F."/>
            <person name="Soares S.C."/>
            <person name="Pereira F.L."/>
            <person name="Azevedo V.A."/>
        </authorList>
    </citation>
    <scope>NUCLEOTIDE SEQUENCE [LARGE SCALE GENOMIC DNA]</scope>
    <source>
        <strain evidence="2 3">WS74</strain>
    </source>
</reference>
<dbReference type="STRING" id="759620.WS105_1055"/>
<evidence type="ECO:0000313" key="3">
    <source>
        <dbReference type="Proteomes" id="UP000029079"/>
    </source>
</evidence>
<keyword evidence="3" id="KW-1185">Reference proteome</keyword>
<keyword evidence="1" id="KW-0732">Signal</keyword>
<name>A0A075U756_9LACO</name>
<dbReference type="Proteomes" id="UP000029079">
    <property type="component" value="Chromosome"/>
</dbReference>
<dbReference type="RefSeq" id="WP_009496174.1">
    <property type="nucleotide sequence ID" value="NZ_CP009223.1"/>
</dbReference>
<sequence length="60" mass="6274">MNNFGKGVLAGVVGTVAAAIAAGVAFHETAVKPVEEIEAKFDETEFKSARKAAHSHGSRY</sequence>
<feature type="signal peptide" evidence="1">
    <location>
        <begin position="1"/>
        <end position="21"/>
    </location>
</feature>
<protein>
    <recommendedName>
        <fullName evidence="4">DUF3042 family protein</fullName>
    </recommendedName>
</protein>
<dbReference type="KEGG" id="wce:WS08_0993"/>
<dbReference type="KEGG" id="wct:WS74_1059"/>
<evidence type="ECO:0008006" key="4">
    <source>
        <dbReference type="Google" id="ProtNLM"/>
    </source>
</evidence>
<evidence type="ECO:0000313" key="2">
    <source>
        <dbReference type="EMBL" id="AIM63310.1"/>
    </source>
</evidence>
<dbReference type="EMBL" id="CP009223">
    <property type="protein sequence ID" value="AIM63310.1"/>
    <property type="molecule type" value="Genomic_DNA"/>
</dbReference>
<proteinExistence type="predicted"/>
<dbReference type="OrthoDB" id="2144046at2"/>
<accession>A0A075U756</accession>
<dbReference type="Pfam" id="PF11240">
    <property type="entry name" value="DUF3042"/>
    <property type="match status" value="1"/>
</dbReference>
<dbReference type="AlphaFoldDB" id="A0A075U756"/>
<dbReference type="PATRIC" id="fig|759620.7.peg.1019"/>
<dbReference type="InterPro" id="IPR021402">
    <property type="entry name" value="DUF3042"/>
</dbReference>
<reference evidence="3" key="2">
    <citation type="submission" date="2014-08" db="EMBL/GenBank/DDBJ databases">
        <title>Complete genome of Weissella ceti strain WS74 isolated from diseased rainbow trout in Brazil.</title>
        <authorList>
            <person name="Figueiredo H.C.P."/>
            <person name="Leal C.A.G."/>
            <person name="Pereira F.L."/>
            <person name="Soares S.C."/>
            <person name="Dorella F.A."/>
            <person name="Carvalho A.F."/>
            <person name="Azevedo V.A.C."/>
        </authorList>
    </citation>
    <scope>NUCLEOTIDE SEQUENCE [LARGE SCALE GENOMIC DNA]</scope>
    <source>
        <strain evidence="3">WS74</strain>
    </source>
</reference>
<dbReference type="KEGG" id="wci:WS105_1055"/>